<evidence type="ECO:0000313" key="2">
    <source>
        <dbReference type="EMBL" id="CAG6524676.1"/>
    </source>
</evidence>
<reference evidence="2" key="1">
    <citation type="submission" date="2021-05" db="EMBL/GenBank/DDBJ databases">
        <authorList>
            <person name="Alioto T."/>
            <person name="Alioto T."/>
            <person name="Gomez Garrido J."/>
        </authorList>
    </citation>
    <scope>NUCLEOTIDE SEQUENCE</scope>
</reference>
<feature type="compositionally biased region" description="Low complexity" evidence="1">
    <location>
        <begin position="30"/>
        <end position="49"/>
    </location>
</feature>
<evidence type="ECO:0000256" key="1">
    <source>
        <dbReference type="SAM" id="MobiDB-lite"/>
    </source>
</evidence>
<name>A0A8D8EA84_CULPI</name>
<organism evidence="2">
    <name type="scientific">Culex pipiens</name>
    <name type="common">House mosquito</name>
    <dbReference type="NCBI Taxonomy" id="7175"/>
    <lineage>
        <taxon>Eukaryota</taxon>
        <taxon>Metazoa</taxon>
        <taxon>Ecdysozoa</taxon>
        <taxon>Arthropoda</taxon>
        <taxon>Hexapoda</taxon>
        <taxon>Insecta</taxon>
        <taxon>Pterygota</taxon>
        <taxon>Neoptera</taxon>
        <taxon>Endopterygota</taxon>
        <taxon>Diptera</taxon>
        <taxon>Nematocera</taxon>
        <taxon>Culicoidea</taxon>
        <taxon>Culicidae</taxon>
        <taxon>Culicinae</taxon>
        <taxon>Culicini</taxon>
        <taxon>Culex</taxon>
        <taxon>Culex</taxon>
    </lineage>
</organism>
<protein>
    <submittedName>
        <fullName evidence="2">(northern house mosquito) hypothetical protein</fullName>
    </submittedName>
</protein>
<dbReference type="EMBL" id="HBUE01189960">
    <property type="protein sequence ID" value="CAG6524676.1"/>
    <property type="molecule type" value="Transcribed_RNA"/>
</dbReference>
<proteinExistence type="predicted"/>
<sequence>MEEARWRSWTIRPSFSTSRSRMRTFSSLGSLSRSSLENSSSSHLRISNSSRRRDFRRCSRCTKIWPSRIATTSRTICRWTSSTMVTRMRMMTMVGICGFKVRLMVGFLRFHSV</sequence>
<dbReference type="AlphaFoldDB" id="A0A8D8EA84"/>
<accession>A0A8D8EA84</accession>
<feature type="region of interest" description="Disordered" evidence="1">
    <location>
        <begin position="30"/>
        <end position="50"/>
    </location>
</feature>
<dbReference type="EMBL" id="HBUE01295814">
    <property type="protein sequence ID" value="CAG6576359.1"/>
    <property type="molecule type" value="Transcribed_RNA"/>
</dbReference>